<evidence type="ECO:0000256" key="7">
    <source>
        <dbReference type="ARBA" id="ARBA00022528"/>
    </source>
</evidence>
<keyword evidence="7" id="KW-0150">Chloroplast</keyword>
<proteinExistence type="predicted"/>
<dbReference type="GO" id="GO:0034426">
    <property type="term" value="C:etioplast membrane"/>
    <property type="evidence" value="ECO:0007669"/>
    <property type="project" value="UniProtKB-SubCell"/>
</dbReference>
<evidence type="ECO:0000313" key="15">
    <source>
        <dbReference type="Proteomes" id="UP000289340"/>
    </source>
</evidence>
<dbReference type="EMBL" id="QZWG01000017">
    <property type="protein sequence ID" value="RZB58576.1"/>
    <property type="molecule type" value="Genomic_DNA"/>
</dbReference>
<evidence type="ECO:0000256" key="11">
    <source>
        <dbReference type="ARBA" id="ARBA00023065"/>
    </source>
</evidence>
<evidence type="ECO:0000256" key="1">
    <source>
        <dbReference type="ARBA" id="ARBA00002327"/>
    </source>
</evidence>
<keyword evidence="12" id="KW-0626">Porin</keyword>
<keyword evidence="15" id="KW-1185">Reference proteome</keyword>
<dbReference type="Proteomes" id="UP000289340">
    <property type="component" value="Chromosome 17"/>
</dbReference>
<keyword evidence="11" id="KW-0406">Ion transport</keyword>
<evidence type="ECO:0000256" key="10">
    <source>
        <dbReference type="ARBA" id="ARBA00022805"/>
    </source>
</evidence>
<evidence type="ECO:0000256" key="13">
    <source>
        <dbReference type="ARBA" id="ARBA00023136"/>
    </source>
</evidence>
<evidence type="ECO:0000256" key="9">
    <source>
        <dbReference type="ARBA" id="ARBA00022692"/>
    </source>
</evidence>
<evidence type="ECO:0000256" key="4">
    <source>
        <dbReference type="ARBA" id="ARBA00011593"/>
    </source>
</evidence>
<dbReference type="GO" id="GO:0034765">
    <property type="term" value="P:regulation of monoatomic ion transmembrane transport"/>
    <property type="evidence" value="ECO:0007669"/>
    <property type="project" value="InterPro"/>
</dbReference>
<keyword evidence="6" id="KW-1134">Transmembrane beta strand</keyword>
<sequence>MNTVVIGEKPLKFSYEHSRGNNTTLLEGTFELDPANKVSVNYAFDSKICKLKYTYVHEELTTFEPTYDMAKNTWDFATIAASVKLVEKLKTPTLTAETTWNFKM</sequence>
<keyword evidence="5" id="KW-0813">Transport</keyword>
<dbReference type="Gramene" id="XM_028352714.1">
    <property type="protein sequence ID" value="XP_028208515.1"/>
    <property type="gene ID" value="LOC114391764"/>
</dbReference>
<evidence type="ECO:0000256" key="5">
    <source>
        <dbReference type="ARBA" id="ARBA00022448"/>
    </source>
</evidence>
<evidence type="ECO:0000313" key="14">
    <source>
        <dbReference type="EMBL" id="RZB58576.1"/>
    </source>
</evidence>
<comment type="function">
    <text evidence="1">High-conductance voltage-dependent solute channel with a slight selectivity for cations transporting triosephosphates, dicarboxylic acids, ATP, inorganic phosphate (Pi), sugars, and positively or negatively charged amino acids.</text>
</comment>
<gene>
    <name evidence="14" type="ORF">D0Y65_046940</name>
</gene>
<dbReference type="GO" id="GO:0046930">
    <property type="term" value="C:pore complex"/>
    <property type="evidence" value="ECO:0007669"/>
    <property type="project" value="UniProtKB-KW"/>
</dbReference>
<keyword evidence="9" id="KW-0812">Transmembrane</keyword>
<dbReference type="PANTHER" id="PTHR35284:SF1">
    <property type="entry name" value="OUTER ENVELOPE PORE PROTEIN 24A, CHLOROPLASTIC-RELATED"/>
    <property type="match status" value="1"/>
</dbReference>
<keyword evidence="10" id="KW-1002">Plastid outer membrane</keyword>
<comment type="subcellular location">
    <subcellularLocation>
        <location evidence="2">Plastid</location>
        <location evidence="2">Chloroplast outer membrane</location>
        <topology evidence="2">Multi-pass membrane protein</topology>
    </subcellularLocation>
    <subcellularLocation>
        <location evidence="3">Plastid</location>
        <location evidence="3">Etioplast membrane</location>
        <topology evidence="3">Multi-pass membrane protein</topology>
    </subcellularLocation>
</comment>
<comment type="caution">
    <text evidence="14">The sequence shown here is derived from an EMBL/GenBank/DDBJ whole genome shotgun (WGS) entry which is preliminary data.</text>
</comment>
<accession>A0A445GBS0</accession>
<dbReference type="GO" id="GO:0022843">
    <property type="term" value="F:voltage-gated monoatomic cation channel activity"/>
    <property type="evidence" value="ECO:0007669"/>
    <property type="project" value="InterPro"/>
</dbReference>
<keyword evidence="13" id="KW-0472">Membrane</keyword>
<dbReference type="GO" id="GO:0015288">
    <property type="term" value="F:porin activity"/>
    <property type="evidence" value="ECO:0007669"/>
    <property type="project" value="UniProtKB-KW"/>
</dbReference>
<dbReference type="AlphaFoldDB" id="A0A445GBS0"/>
<name>A0A445GBS0_GLYSO</name>
<evidence type="ECO:0000256" key="12">
    <source>
        <dbReference type="ARBA" id="ARBA00023114"/>
    </source>
</evidence>
<dbReference type="PANTHER" id="PTHR35284">
    <property type="entry name" value="OUTER ENVELOPE PORE PROTEIN 24A, CHLOROPLASTIC-RELATED"/>
    <property type="match status" value="1"/>
</dbReference>
<evidence type="ECO:0000256" key="8">
    <source>
        <dbReference type="ARBA" id="ARBA00022640"/>
    </source>
</evidence>
<dbReference type="GO" id="GO:0009707">
    <property type="term" value="C:chloroplast outer membrane"/>
    <property type="evidence" value="ECO:0007669"/>
    <property type="project" value="UniProtKB-SubCell"/>
</dbReference>
<evidence type="ECO:0000256" key="3">
    <source>
        <dbReference type="ARBA" id="ARBA00004441"/>
    </source>
</evidence>
<evidence type="ECO:0000256" key="6">
    <source>
        <dbReference type="ARBA" id="ARBA00022452"/>
    </source>
</evidence>
<dbReference type="InterPro" id="IPR034626">
    <property type="entry name" value="OEP24"/>
</dbReference>
<reference evidence="14 15" key="1">
    <citation type="submission" date="2018-09" db="EMBL/GenBank/DDBJ databases">
        <title>A high-quality reference genome of wild soybean provides a powerful tool to mine soybean genomes.</title>
        <authorList>
            <person name="Xie M."/>
            <person name="Chung C.Y.L."/>
            <person name="Li M.-W."/>
            <person name="Wong F.-L."/>
            <person name="Chan T.-F."/>
            <person name="Lam H.-M."/>
        </authorList>
    </citation>
    <scope>NUCLEOTIDE SEQUENCE [LARGE SCALE GENOMIC DNA]</scope>
    <source>
        <strain evidence="15">cv. W05</strain>
        <tissue evidence="14">Hypocotyl of etiolated seedlings</tissue>
    </source>
</reference>
<organism evidence="14 15">
    <name type="scientific">Glycine soja</name>
    <name type="common">Wild soybean</name>
    <dbReference type="NCBI Taxonomy" id="3848"/>
    <lineage>
        <taxon>Eukaryota</taxon>
        <taxon>Viridiplantae</taxon>
        <taxon>Streptophyta</taxon>
        <taxon>Embryophyta</taxon>
        <taxon>Tracheophyta</taxon>
        <taxon>Spermatophyta</taxon>
        <taxon>Magnoliopsida</taxon>
        <taxon>eudicotyledons</taxon>
        <taxon>Gunneridae</taxon>
        <taxon>Pentapetalae</taxon>
        <taxon>rosids</taxon>
        <taxon>fabids</taxon>
        <taxon>Fabales</taxon>
        <taxon>Fabaceae</taxon>
        <taxon>Papilionoideae</taxon>
        <taxon>50 kb inversion clade</taxon>
        <taxon>NPAAA clade</taxon>
        <taxon>indigoferoid/millettioid clade</taxon>
        <taxon>Phaseoleae</taxon>
        <taxon>Glycine</taxon>
        <taxon>Glycine subgen. Soja</taxon>
    </lineage>
</organism>
<comment type="subunit">
    <text evidence="4">Homooligomers form large rather nonselective pores in plastidial outer membranes.</text>
</comment>
<keyword evidence="8" id="KW-0934">Plastid</keyword>
<protein>
    <submittedName>
        <fullName evidence="14">Outer envelope pore protein 24A, chloroplastic</fullName>
    </submittedName>
</protein>
<evidence type="ECO:0000256" key="2">
    <source>
        <dbReference type="ARBA" id="ARBA00004396"/>
    </source>
</evidence>